<dbReference type="EMBL" id="LT629739">
    <property type="protein sequence ID" value="SDS19224.1"/>
    <property type="molecule type" value="Genomic_DNA"/>
</dbReference>
<dbReference type="InterPro" id="IPR051678">
    <property type="entry name" value="AGP_Transferase"/>
</dbReference>
<dbReference type="Proteomes" id="UP000199700">
    <property type="component" value="Chromosome"/>
</dbReference>
<protein>
    <submittedName>
        <fullName evidence="2">Predicted kinase, aminoglycoside phosphotransferase (APT) family</fullName>
    </submittedName>
</protein>
<accession>A0A1H1Q778</accession>
<keyword evidence="3" id="KW-1185">Reference proteome</keyword>
<evidence type="ECO:0000313" key="2">
    <source>
        <dbReference type="EMBL" id="SDS19224.1"/>
    </source>
</evidence>
<dbReference type="STRING" id="629680.SAMN04489751_1446"/>
<organism evidence="2 3">
    <name type="scientific">Brevibacterium sandarakinum</name>
    <dbReference type="NCBI Taxonomy" id="629680"/>
    <lineage>
        <taxon>Bacteria</taxon>
        <taxon>Bacillati</taxon>
        <taxon>Actinomycetota</taxon>
        <taxon>Actinomycetes</taxon>
        <taxon>Micrococcales</taxon>
        <taxon>Brevibacteriaceae</taxon>
        <taxon>Brevibacterium</taxon>
    </lineage>
</organism>
<evidence type="ECO:0000313" key="3">
    <source>
        <dbReference type="Proteomes" id="UP000199700"/>
    </source>
</evidence>
<feature type="domain" description="Aminoglycoside phosphotransferase" evidence="1">
    <location>
        <begin position="24"/>
        <end position="217"/>
    </location>
</feature>
<dbReference type="RefSeq" id="WP_231939074.1">
    <property type="nucleotide sequence ID" value="NZ_LT629739.1"/>
</dbReference>
<dbReference type="Gene3D" id="3.90.1200.10">
    <property type="match status" value="1"/>
</dbReference>
<evidence type="ECO:0000259" key="1">
    <source>
        <dbReference type="Pfam" id="PF01636"/>
    </source>
</evidence>
<dbReference type="AlphaFoldDB" id="A0A1H1Q778"/>
<proteinExistence type="predicted"/>
<keyword evidence="2" id="KW-0418">Kinase</keyword>
<reference evidence="2" key="1">
    <citation type="submission" date="2016-10" db="EMBL/GenBank/DDBJ databases">
        <authorList>
            <person name="Varghese N."/>
            <person name="Submissions S."/>
        </authorList>
    </citation>
    <scope>NUCLEOTIDE SEQUENCE [LARGE SCALE GENOMIC DNA]</scope>
    <source>
        <strain evidence="2">DSM 22082</strain>
    </source>
</reference>
<name>A0A1H1Q778_BRESA</name>
<dbReference type="SUPFAM" id="SSF56112">
    <property type="entry name" value="Protein kinase-like (PK-like)"/>
    <property type="match status" value="1"/>
</dbReference>
<dbReference type="PANTHER" id="PTHR21310">
    <property type="entry name" value="AMINOGLYCOSIDE PHOSPHOTRANSFERASE-RELATED-RELATED"/>
    <property type="match status" value="1"/>
</dbReference>
<keyword evidence="2" id="KW-0808">Transferase</keyword>
<sequence length="273" mass="29553">MTEAQLRAMRSASALLGRELTFVEEFTGGQHATTLLTTTGESELVVRAFPAHHDAAVREAEVLGRLSSLGAWVPHLVAASAELDDPVIVTSRVAGSAPTPDLSPLTMATEMAAALVRIHELDGSGLRPTPAEPLRGHAPIIKRAQREWDHLDMSDAVLIHSDFWCGNALWRGGRLTGVVDWSGARSGPRGVDLAWCRQDLVLLGSPSAAELFLEEYERLSGAAVDDIGTWDVQAAASAHDRVETWLPNYLGIGRVDMTAELLRERLDAWNAKL</sequence>
<gene>
    <name evidence="2" type="ORF">SAMN04489751_1446</name>
</gene>
<dbReference type="InterPro" id="IPR002575">
    <property type="entry name" value="Aminoglycoside_PTrfase"/>
</dbReference>
<dbReference type="Pfam" id="PF01636">
    <property type="entry name" value="APH"/>
    <property type="match status" value="1"/>
</dbReference>
<dbReference type="GO" id="GO:0016301">
    <property type="term" value="F:kinase activity"/>
    <property type="evidence" value="ECO:0007669"/>
    <property type="project" value="UniProtKB-KW"/>
</dbReference>
<dbReference type="InterPro" id="IPR011009">
    <property type="entry name" value="Kinase-like_dom_sf"/>
</dbReference>